<dbReference type="Proteomes" id="UP000002774">
    <property type="component" value="Chromosome"/>
</dbReference>
<accession>H1YBW5</accession>
<evidence type="ECO:0000313" key="2">
    <source>
        <dbReference type="EMBL" id="EHQ27043.1"/>
    </source>
</evidence>
<sequence length="144" mass="16896">MISVNENSKKVCSDLLVKLNGKQHLRIEIPEYMPLVIELIGEQVSTPFGIGKLYSLAHYYEQNGDLMRDPEMCFIVVDNRPFPDTWELLEIYPQMYRLDSLGIYQECVRIEDGTAKSFHRKMQSDLIEFADIWFENIKQQGFLK</sequence>
<dbReference type="Pfam" id="PF21849">
    <property type="entry name" value="DUF6908"/>
    <property type="match status" value="1"/>
</dbReference>
<dbReference type="HOGENOM" id="CLU_153796_0_0_10"/>
<organism evidence="2 3">
    <name type="scientific">Mucilaginibacter paludis DSM 18603</name>
    <dbReference type="NCBI Taxonomy" id="714943"/>
    <lineage>
        <taxon>Bacteria</taxon>
        <taxon>Pseudomonadati</taxon>
        <taxon>Bacteroidota</taxon>
        <taxon>Sphingobacteriia</taxon>
        <taxon>Sphingobacteriales</taxon>
        <taxon>Sphingobacteriaceae</taxon>
        <taxon>Mucilaginibacter</taxon>
    </lineage>
</organism>
<feature type="domain" description="DUF6908" evidence="1">
    <location>
        <begin position="12"/>
        <end position="143"/>
    </location>
</feature>
<evidence type="ECO:0000259" key="1">
    <source>
        <dbReference type="Pfam" id="PF21849"/>
    </source>
</evidence>
<dbReference type="eggNOG" id="ENOG5033KMD">
    <property type="taxonomic scope" value="Bacteria"/>
</dbReference>
<proteinExistence type="predicted"/>
<protein>
    <recommendedName>
        <fullName evidence="1">DUF6908 domain-containing protein</fullName>
    </recommendedName>
</protein>
<dbReference type="STRING" id="714943.Mucpa_2935"/>
<name>H1YBW5_9SPHI</name>
<dbReference type="InterPro" id="IPR054203">
    <property type="entry name" value="DUF6908"/>
</dbReference>
<dbReference type="RefSeq" id="WP_008507323.1">
    <property type="nucleotide sequence ID" value="NZ_CM001403.1"/>
</dbReference>
<dbReference type="EMBL" id="CM001403">
    <property type="protein sequence ID" value="EHQ27043.1"/>
    <property type="molecule type" value="Genomic_DNA"/>
</dbReference>
<reference evidence="2" key="1">
    <citation type="submission" date="2011-09" db="EMBL/GenBank/DDBJ databases">
        <title>The permanent draft genome of Mucilaginibacter paludis DSM 18603.</title>
        <authorList>
            <consortium name="US DOE Joint Genome Institute (JGI-PGF)"/>
            <person name="Lucas S."/>
            <person name="Han J."/>
            <person name="Lapidus A."/>
            <person name="Bruce D."/>
            <person name="Goodwin L."/>
            <person name="Pitluck S."/>
            <person name="Peters L."/>
            <person name="Kyrpides N."/>
            <person name="Mavromatis K."/>
            <person name="Ivanova N."/>
            <person name="Mikhailova N."/>
            <person name="Held B."/>
            <person name="Detter J.C."/>
            <person name="Tapia R."/>
            <person name="Han C."/>
            <person name="Land M."/>
            <person name="Hauser L."/>
            <person name="Markowitz V."/>
            <person name="Cheng J.-F."/>
            <person name="Hugenholtz P."/>
            <person name="Woyke T."/>
            <person name="Wu D."/>
            <person name="Tindall B."/>
            <person name="Brambilla E."/>
            <person name="Klenk H.-P."/>
            <person name="Eisen J.A."/>
        </authorList>
    </citation>
    <scope>NUCLEOTIDE SEQUENCE [LARGE SCALE GENOMIC DNA]</scope>
    <source>
        <strain evidence="2">DSM 18603</strain>
    </source>
</reference>
<keyword evidence="3" id="KW-1185">Reference proteome</keyword>
<evidence type="ECO:0000313" key="3">
    <source>
        <dbReference type="Proteomes" id="UP000002774"/>
    </source>
</evidence>
<gene>
    <name evidence="2" type="ORF">Mucpa_2935</name>
</gene>
<dbReference type="AlphaFoldDB" id="H1YBW5"/>
<dbReference type="OrthoDB" id="9788042at2"/>